<dbReference type="PANTHER" id="PTHR24189">
    <property type="entry name" value="MYOTROPHIN"/>
    <property type="match status" value="1"/>
</dbReference>
<dbReference type="VEuPathDB" id="CryptoDB:Cvel_17368"/>
<name>A0A0G4FK36_9ALVE</name>
<protein>
    <submittedName>
        <fullName evidence="3">Uncharacterized protein</fullName>
    </submittedName>
</protein>
<dbReference type="PANTHER" id="PTHR24189:SF50">
    <property type="entry name" value="ANKYRIN REPEAT AND SOCS BOX PROTEIN 2"/>
    <property type="match status" value="1"/>
</dbReference>
<dbReference type="Gene3D" id="1.25.40.20">
    <property type="entry name" value="Ankyrin repeat-containing domain"/>
    <property type="match status" value="2"/>
</dbReference>
<evidence type="ECO:0000313" key="3">
    <source>
        <dbReference type="EMBL" id="CEM13920.1"/>
    </source>
</evidence>
<gene>
    <name evidence="3" type="ORF">Cvel_17368</name>
</gene>
<dbReference type="InterPro" id="IPR036770">
    <property type="entry name" value="Ankyrin_rpt-contain_sf"/>
</dbReference>
<dbReference type="SUPFAM" id="SSF48403">
    <property type="entry name" value="Ankyrin repeat"/>
    <property type="match status" value="1"/>
</dbReference>
<evidence type="ECO:0000256" key="2">
    <source>
        <dbReference type="ARBA" id="ARBA00023043"/>
    </source>
</evidence>
<organism evidence="3">
    <name type="scientific">Chromera velia CCMP2878</name>
    <dbReference type="NCBI Taxonomy" id="1169474"/>
    <lineage>
        <taxon>Eukaryota</taxon>
        <taxon>Sar</taxon>
        <taxon>Alveolata</taxon>
        <taxon>Colpodellida</taxon>
        <taxon>Chromeraceae</taxon>
        <taxon>Chromera</taxon>
    </lineage>
</organism>
<keyword evidence="1" id="KW-0677">Repeat</keyword>
<dbReference type="EMBL" id="CDMZ01000419">
    <property type="protein sequence ID" value="CEM13920.1"/>
    <property type="molecule type" value="Genomic_DNA"/>
</dbReference>
<reference evidence="3" key="1">
    <citation type="submission" date="2014-11" db="EMBL/GenBank/DDBJ databases">
        <authorList>
            <person name="Otto D Thomas"/>
            <person name="Naeem Raeece"/>
        </authorList>
    </citation>
    <scope>NUCLEOTIDE SEQUENCE</scope>
</reference>
<dbReference type="PhylomeDB" id="A0A0G4FK36"/>
<keyword evidence="2" id="KW-0040">ANK repeat</keyword>
<proteinExistence type="predicted"/>
<dbReference type="AlphaFoldDB" id="A0A0G4FK36"/>
<accession>A0A0G4FK36</accession>
<dbReference type="InterPro" id="IPR050745">
    <property type="entry name" value="Multifunctional_regulatory"/>
</dbReference>
<evidence type="ECO:0000256" key="1">
    <source>
        <dbReference type="ARBA" id="ARBA00022737"/>
    </source>
</evidence>
<sequence length="432" mass="47690">MHEDSCDAYRGDISEQQLQQRSVFRQSVFHRIAVASHQNECLHWIVKTRAAYPVNRSVHNVGLEGIEGADEEEETFFRSKYHTALTLACLCCEASAARVLLEVQGGVRWADRRLMFFPISAIHRMNPADDGTCRSVLEVLAEQGADFATAGLDPGGHCLLSLASQASAEQTVKFLFQQRGVAATVNGVVGEGGRCRVPLVKGAHIIDESSLSIASLLLQHGADPNQAGITEEKLGLSMRGEVLMTALQLTVSGMEWSSLDEEESDSEEFSLAEHHRFQMVRLLIAHGASCLPACDLAPPPNADESGLPPRSRASPLLIACLNDQADLVRFMCEKGGADPTLPGAHYEEIPEDYPIAYLVRFWKCDMNDTLSHRRERDWKLAQIVDLLLDLGADPNKKMKDNAHPPKEVARRRRFFRTAEALNRRGAKAIASK</sequence>